<dbReference type="Gene3D" id="3.40.50.850">
    <property type="entry name" value="Isochorismatase-like"/>
    <property type="match status" value="1"/>
</dbReference>
<dbReference type="CDD" id="cd00431">
    <property type="entry name" value="cysteine_hydrolases"/>
    <property type="match status" value="1"/>
</dbReference>
<evidence type="ECO:0000259" key="3">
    <source>
        <dbReference type="Pfam" id="PF00857"/>
    </source>
</evidence>
<dbReference type="STRING" id="562970.Btus_2001"/>
<keyword evidence="5" id="KW-1185">Reference proteome</keyword>
<dbReference type="AlphaFoldDB" id="D5WQT3"/>
<keyword evidence="2 4" id="KW-0378">Hydrolase</keyword>
<evidence type="ECO:0000256" key="1">
    <source>
        <dbReference type="ARBA" id="ARBA00006336"/>
    </source>
</evidence>
<dbReference type="HOGENOM" id="CLU_068979_8_0_9"/>
<evidence type="ECO:0000313" key="4">
    <source>
        <dbReference type="EMBL" id="ADG06692.1"/>
    </source>
</evidence>
<sequence>MAERGYTNPDSTALIVVDVQNDFCHPEGALAKGGNDVSMVKSMMLHLRRLIEGAHRCDVPVIYIQTIHEPATDSQIWTERMGGRSNTVCRKGSWGADFYEISPGPEDIIVNKHRYSAFINTRLESVLRTLKVDTLVMSGVSSNVCVESTARDGYMLDYRILFAYDACAAYSLRAHEMTLENIDRFFGTVVDTDHVVRTWDTAKAKAQAPAGT</sequence>
<dbReference type="InterPro" id="IPR050272">
    <property type="entry name" value="Isochorismatase-like_hydrls"/>
</dbReference>
<organism evidence="4 5">
    <name type="scientific">Kyrpidia tusciae (strain DSM 2912 / NBRC 15312 / T2)</name>
    <name type="common">Bacillus tusciae</name>
    <dbReference type="NCBI Taxonomy" id="562970"/>
    <lineage>
        <taxon>Bacteria</taxon>
        <taxon>Bacillati</taxon>
        <taxon>Bacillota</taxon>
        <taxon>Bacilli</taxon>
        <taxon>Bacillales</taxon>
        <taxon>Alicyclobacillaceae</taxon>
        <taxon>Kyrpidia</taxon>
    </lineage>
</organism>
<dbReference type="InterPro" id="IPR000868">
    <property type="entry name" value="Isochorismatase-like_dom"/>
</dbReference>
<dbReference type="PANTHER" id="PTHR43540:SF6">
    <property type="entry name" value="ISOCHORISMATASE-LIKE DOMAIN-CONTAINING PROTEIN"/>
    <property type="match status" value="1"/>
</dbReference>
<dbReference type="InterPro" id="IPR036380">
    <property type="entry name" value="Isochorismatase-like_sf"/>
</dbReference>
<feature type="domain" description="Isochorismatase-like" evidence="3">
    <location>
        <begin position="12"/>
        <end position="193"/>
    </location>
</feature>
<proteinExistence type="inferred from homology"/>
<dbReference type="EMBL" id="CP002017">
    <property type="protein sequence ID" value="ADG06692.1"/>
    <property type="molecule type" value="Genomic_DNA"/>
</dbReference>
<dbReference type="GO" id="GO:0008908">
    <property type="term" value="F:isochorismatase activity"/>
    <property type="evidence" value="ECO:0007669"/>
    <property type="project" value="InterPro"/>
</dbReference>
<name>D5WQT3_KYRT2</name>
<protein>
    <submittedName>
        <fullName evidence="4">Isochorismatase hydrolase</fullName>
    </submittedName>
</protein>
<dbReference type="OrthoDB" id="9796485at2"/>
<dbReference type="Proteomes" id="UP000002368">
    <property type="component" value="Chromosome"/>
</dbReference>
<dbReference type="KEGG" id="bts:Btus_2001"/>
<accession>D5WQT3</accession>
<dbReference type="Pfam" id="PF00857">
    <property type="entry name" value="Isochorismatase"/>
    <property type="match status" value="1"/>
</dbReference>
<reference evidence="4 5" key="1">
    <citation type="journal article" date="2011" name="Stand. Genomic Sci.">
        <title>Complete genome sequence of the thermophilic, hydrogen-oxidizing Bacillus tusciae type strain (T2) and reclassification in the new genus, Kyrpidia gen. nov. as Kyrpidia tusciae comb. nov. and emendation of the family Alicyclobacillaceae da Costa and Rainey, 2010.</title>
        <authorList>
            <person name="Klenk H.P."/>
            <person name="Lapidus A."/>
            <person name="Chertkov O."/>
            <person name="Copeland A."/>
            <person name="Del Rio T.G."/>
            <person name="Nolan M."/>
            <person name="Lucas S."/>
            <person name="Chen F."/>
            <person name="Tice H."/>
            <person name="Cheng J.F."/>
            <person name="Han C."/>
            <person name="Bruce D."/>
            <person name="Goodwin L."/>
            <person name="Pitluck S."/>
            <person name="Pati A."/>
            <person name="Ivanova N."/>
            <person name="Mavromatis K."/>
            <person name="Daum C."/>
            <person name="Chen A."/>
            <person name="Palaniappan K."/>
            <person name="Chang Y.J."/>
            <person name="Land M."/>
            <person name="Hauser L."/>
            <person name="Jeffries C.D."/>
            <person name="Detter J.C."/>
            <person name="Rohde M."/>
            <person name="Abt B."/>
            <person name="Pukall R."/>
            <person name="Goker M."/>
            <person name="Bristow J."/>
            <person name="Markowitz V."/>
            <person name="Hugenholtz P."/>
            <person name="Eisen J.A."/>
        </authorList>
    </citation>
    <scope>NUCLEOTIDE SEQUENCE [LARGE SCALE GENOMIC DNA]</scope>
    <source>
        <strain evidence="4 5">DSM 2912</strain>
    </source>
</reference>
<gene>
    <name evidence="4" type="ordered locus">Btus_2001</name>
</gene>
<dbReference type="PRINTS" id="PR01398">
    <property type="entry name" value="ISCHRISMTASE"/>
</dbReference>
<evidence type="ECO:0000313" key="5">
    <source>
        <dbReference type="Proteomes" id="UP000002368"/>
    </source>
</evidence>
<dbReference type="PANTHER" id="PTHR43540">
    <property type="entry name" value="PEROXYUREIDOACRYLATE/UREIDOACRYLATE AMIDOHYDROLASE-RELATED"/>
    <property type="match status" value="1"/>
</dbReference>
<evidence type="ECO:0000256" key="2">
    <source>
        <dbReference type="ARBA" id="ARBA00022801"/>
    </source>
</evidence>
<dbReference type="SUPFAM" id="SSF52499">
    <property type="entry name" value="Isochorismatase-like hydrolases"/>
    <property type="match status" value="1"/>
</dbReference>
<comment type="similarity">
    <text evidence="1">Belongs to the isochorismatase family.</text>
</comment>
<dbReference type="eggNOG" id="COG1335">
    <property type="taxonomic scope" value="Bacteria"/>
</dbReference>
<dbReference type="RefSeq" id="WP_013075978.1">
    <property type="nucleotide sequence ID" value="NC_014098.1"/>
</dbReference>
<dbReference type="InterPro" id="IPR016291">
    <property type="entry name" value="Isochorismatase"/>
</dbReference>